<dbReference type="SUPFAM" id="SSF53383">
    <property type="entry name" value="PLP-dependent transferases"/>
    <property type="match status" value="1"/>
</dbReference>
<feature type="binding site" evidence="4">
    <location>
        <position position="306"/>
    </location>
    <ligand>
        <name>pyridoxal 5'-phosphate</name>
        <dbReference type="ChEBI" id="CHEBI:597326"/>
    </ligand>
</feature>
<dbReference type="GO" id="GO:0005737">
    <property type="term" value="C:cytoplasm"/>
    <property type="evidence" value="ECO:0007669"/>
    <property type="project" value="UniProtKB-SubCell"/>
</dbReference>
<sequence length="465" mass="51477">MTDSPTAFFTASTHERPSERAYAVNLDSQSPLKTRSLFQIPDRATVRSAARPTQPPHPTLADDTEPSLYFAGNSLGLLPLPVQTALHTELQTWGQRGVLGHFSHPSHHPWVTVDDNARHLLSPLLGSLPSETAIMGSLTSNIHLLFAGFYKPTPQRFKIIMEKGAFPSDRYAMLSQIEHHGLNPVDVLVEVTPAPGEKTISLDQIKRAIDHHANETAVVFFGGVQYLTGQVLDMASITAYAKHKGVPYVGFDLAHAVGNIPLELHAWNVDFAAWCSYKYLNAGPGGIAGIFVHEANKDVTPGFRGWWGHETGTRFEMTGEFVGEEGAGKWRLSNPSVVDVVALEASLRVFKEAGGIQTVREVGKRLTAYLEHLLLTRFPVEEEGGERPFEIVTPEAPWRGQQLSLRWKEGGVEELEKRLFREGVVVDTRRPDVVRVSPAPLYNSFADVWDFVDALKKVVDAEKKQ</sequence>
<dbReference type="InterPro" id="IPR015422">
    <property type="entry name" value="PyrdxlP-dep_Trfase_small"/>
</dbReference>
<dbReference type="HAMAP" id="MF_01970">
    <property type="entry name" value="Kynureninase"/>
    <property type="match status" value="1"/>
</dbReference>
<dbReference type="Pfam" id="PF22580">
    <property type="entry name" value="KYNU_C"/>
    <property type="match status" value="1"/>
</dbReference>
<feature type="binding site" evidence="4">
    <location>
        <position position="255"/>
    </location>
    <ligand>
        <name>pyridoxal 5'-phosphate</name>
        <dbReference type="ChEBI" id="CHEBI:597326"/>
    </ligand>
</feature>
<evidence type="ECO:0000256" key="4">
    <source>
        <dbReference type="HAMAP-Rule" id="MF_03017"/>
    </source>
</evidence>
<evidence type="ECO:0000256" key="6">
    <source>
        <dbReference type="SAM" id="MobiDB-lite"/>
    </source>
</evidence>
<feature type="binding site" evidence="4">
    <location>
        <position position="252"/>
    </location>
    <ligand>
        <name>pyridoxal 5'-phosphate</name>
        <dbReference type="ChEBI" id="CHEBI:597326"/>
    </ligand>
</feature>
<name>A0A3N4HYK4_ASCIM</name>
<comment type="caution">
    <text evidence="4">Lacks conserved residue(s) required for the propagation of feature annotation.</text>
</comment>
<dbReference type="GO" id="GO:0019441">
    <property type="term" value="P:L-tryptophan catabolic process to kynurenine"/>
    <property type="evidence" value="ECO:0007669"/>
    <property type="project" value="TreeGrafter"/>
</dbReference>
<dbReference type="NCBIfam" id="TIGR01814">
    <property type="entry name" value="kynureninase"/>
    <property type="match status" value="1"/>
</dbReference>
<protein>
    <recommendedName>
        <fullName evidence="4 5">Kynureninase</fullName>
        <ecNumber evidence="4 5">3.7.1.3</ecNumber>
    </recommendedName>
    <alternativeName>
        <fullName evidence="4">Biosynthesis of nicotinic acid protein 5</fullName>
    </alternativeName>
    <alternativeName>
        <fullName evidence="4">L-kynurenine hydrolase</fullName>
    </alternativeName>
</protein>
<feature type="binding site" evidence="4">
    <location>
        <position position="277"/>
    </location>
    <ligand>
        <name>pyridoxal 5'-phosphate</name>
        <dbReference type="ChEBI" id="CHEBI:597326"/>
    </ligand>
</feature>
<dbReference type="GO" id="GO:0019805">
    <property type="term" value="P:quinolinate biosynthetic process"/>
    <property type="evidence" value="ECO:0007669"/>
    <property type="project" value="UniProtKB-UniRule"/>
</dbReference>
<feature type="binding site" evidence="4">
    <location>
        <begin position="166"/>
        <end position="169"/>
    </location>
    <ligand>
        <name>pyridoxal 5'-phosphate</name>
        <dbReference type="ChEBI" id="CHEBI:597326"/>
    </ligand>
</feature>
<dbReference type="OrthoDB" id="5978656at2759"/>
<keyword evidence="3 4" id="KW-0663">Pyridoxal phosphate</keyword>
<keyword evidence="1 4" id="KW-0662">Pyridine nucleotide biosynthesis</keyword>
<comment type="cofactor">
    <cofactor evidence="4 5">
        <name>pyridoxal 5'-phosphate</name>
        <dbReference type="ChEBI" id="CHEBI:597326"/>
    </cofactor>
</comment>
<evidence type="ECO:0000256" key="5">
    <source>
        <dbReference type="PIRNR" id="PIRNR038800"/>
    </source>
</evidence>
<proteinExistence type="inferred from homology"/>
<comment type="pathway">
    <text evidence="4 5">Cofactor biosynthesis; NAD(+) biosynthesis; quinolinate from L-kynurenine: step 2/3.</text>
</comment>
<dbReference type="EMBL" id="ML119707">
    <property type="protein sequence ID" value="RPA78759.1"/>
    <property type="molecule type" value="Genomic_DNA"/>
</dbReference>
<dbReference type="GO" id="GO:0030429">
    <property type="term" value="F:kynureninase activity"/>
    <property type="evidence" value="ECO:0007669"/>
    <property type="project" value="UniProtKB-UniRule"/>
</dbReference>
<comment type="function">
    <text evidence="4 5">Catalyzes the cleavage of L-kynurenine (L-Kyn) and L-3-hydroxykynurenine (L-3OHKyn) into anthranilic acid (AA) and 3-hydroxyanthranilic acid (3-OHAA), respectively.</text>
</comment>
<dbReference type="InterPro" id="IPR015424">
    <property type="entry name" value="PyrdxlP-dep_Trfase"/>
</dbReference>
<dbReference type="PANTHER" id="PTHR14084:SF0">
    <property type="entry name" value="KYNURENINASE"/>
    <property type="match status" value="1"/>
</dbReference>
<dbReference type="PANTHER" id="PTHR14084">
    <property type="entry name" value="KYNURENINASE"/>
    <property type="match status" value="1"/>
</dbReference>
<dbReference type="GO" id="GO:0043420">
    <property type="term" value="P:anthranilate metabolic process"/>
    <property type="evidence" value="ECO:0007669"/>
    <property type="project" value="UniProtKB-UniRule"/>
</dbReference>
<feature type="modified residue" description="N6-(pyridoxal phosphate)lysine" evidence="4">
    <location>
        <position position="278"/>
    </location>
</feature>
<dbReference type="UniPathway" id="UPA00334">
    <property type="reaction ID" value="UER00455"/>
</dbReference>
<dbReference type="AlphaFoldDB" id="A0A3N4HYK4"/>
<dbReference type="InterPro" id="IPR015421">
    <property type="entry name" value="PyrdxlP-dep_Trfase_major"/>
</dbReference>
<keyword evidence="8" id="KW-1185">Reference proteome</keyword>
<comment type="subcellular location">
    <subcellularLocation>
        <location evidence="4 5">Cytoplasm</location>
    </subcellularLocation>
</comment>
<comment type="similarity">
    <text evidence="4 5">Belongs to the kynureninase family.</text>
</comment>
<feature type="region of interest" description="Disordered" evidence="6">
    <location>
        <begin position="46"/>
        <end position="65"/>
    </location>
</feature>
<feature type="binding site" evidence="4">
    <location>
        <position position="138"/>
    </location>
    <ligand>
        <name>pyridoxal 5'-phosphate</name>
        <dbReference type="ChEBI" id="CHEBI:597326"/>
    </ligand>
</feature>
<evidence type="ECO:0000313" key="8">
    <source>
        <dbReference type="Proteomes" id="UP000275078"/>
    </source>
</evidence>
<dbReference type="Gene3D" id="3.90.1150.10">
    <property type="entry name" value="Aspartate Aminotransferase, domain 1"/>
    <property type="match status" value="1"/>
</dbReference>
<comment type="catalytic activity">
    <reaction evidence="5">
        <text>3-hydroxy-L-kynurenine + H2O = 3-hydroxyanthranilate + L-alanine + H(+)</text>
        <dbReference type="Rhea" id="RHEA:25143"/>
        <dbReference type="ChEBI" id="CHEBI:15377"/>
        <dbReference type="ChEBI" id="CHEBI:15378"/>
        <dbReference type="ChEBI" id="CHEBI:36559"/>
        <dbReference type="ChEBI" id="CHEBI:57972"/>
        <dbReference type="ChEBI" id="CHEBI:58125"/>
        <dbReference type="EC" id="3.7.1.3"/>
    </reaction>
</comment>
<dbReference type="PIRSF" id="PIRSF038800">
    <property type="entry name" value="KYNU"/>
    <property type="match status" value="1"/>
</dbReference>
<dbReference type="Proteomes" id="UP000275078">
    <property type="component" value="Unassembled WGS sequence"/>
</dbReference>
<keyword evidence="4 5" id="KW-0963">Cytoplasm</keyword>
<reference evidence="7 8" key="1">
    <citation type="journal article" date="2018" name="Nat. Ecol. Evol.">
        <title>Pezizomycetes genomes reveal the molecular basis of ectomycorrhizal truffle lifestyle.</title>
        <authorList>
            <person name="Murat C."/>
            <person name="Payen T."/>
            <person name="Noel B."/>
            <person name="Kuo A."/>
            <person name="Morin E."/>
            <person name="Chen J."/>
            <person name="Kohler A."/>
            <person name="Krizsan K."/>
            <person name="Balestrini R."/>
            <person name="Da Silva C."/>
            <person name="Montanini B."/>
            <person name="Hainaut M."/>
            <person name="Levati E."/>
            <person name="Barry K.W."/>
            <person name="Belfiori B."/>
            <person name="Cichocki N."/>
            <person name="Clum A."/>
            <person name="Dockter R.B."/>
            <person name="Fauchery L."/>
            <person name="Guy J."/>
            <person name="Iotti M."/>
            <person name="Le Tacon F."/>
            <person name="Lindquist E.A."/>
            <person name="Lipzen A."/>
            <person name="Malagnac F."/>
            <person name="Mello A."/>
            <person name="Molinier V."/>
            <person name="Miyauchi S."/>
            <person name="Poulain J."/>
            <person name="Riccioni C."/>
            <person name="Rubini A."/>
            <person name="Sitrit Y."/>
            <person name="Splivallo R."/>
            <person name="Traeger S."/>
            <person name="Wang M."/>
            <person name="Zifcakova L."/>
            <person name="Wipf D."/>
            <person name="Zambonelli A."/>
            <person name="Paolocci F."/>
            <person name="Nowrousian M."/>
            <person name="Ottonello S."/>
            <person name="Baldrian P."/>
            <person name="Spatafora J.W."/>
            <person name="Henrissat B."/>
            <person name="Nagy L.G."/>
            <person name="Aury J.M."/>
            <person name="Wincker P."/>
            <person name="Grigoriev I.V."/>
            <person name="Bonfante P."/>
            <person name="Martin F.M."/>
        </authorList>
    </citation>
    <scope>NUCLEOTIDE SEQUENCE [LARGE SCALE GENOMIC DNA]</scope>
    <source>
        <strain evidence="7 8">RN42</strain>
    </source>
</reference>
<dbReference type="EC" id="3.7.1.3" evidence="4 5"/>
<comment type="pathway">
    <text evidence="4 5">Amino-acid degradation; L-kynurenine degradation; L-alanine and anthranilate from L-kynurenine: step 1/1.</text>
</comment>
<dbReference type="GO" id="GO:0034354">
    <property type="term" value="P:'de novo' NAD+ biosynthetic process from L-tryptophan"/>
    <property type="evidence" value="ECO:0007669"/>
    <property type="project" value="UniProtKB-UniRule"/>
</dbReference>
<dbReference type="GO" id="GO:0097053">
    <property type="term" value="P:L-kynurenine catabolic process"/>
    <property type="evidence" value="ECO:0007669"/>
    <property type="project" value="UniProtKB-UniRule"/>
</dbReference>
<evidence type="ECO:0000313" key="7">
    <source>
        <dbReference type="EMBL" id="RPA78759.1"/>
    </source>
</evidence>
<dbReference type="STRING" id="1160509.A0A3N4HYK4"/>
<feature type="binding site" evidence="4">
    <location>
        <position position="139"/>
    </location>
    <ligand>
        <name>pyridoxal 5'-phosphate</name>
        <dbReference type="ChEBI" id="CHEBI:597326"/>
    </ligand>
</feature>
<comment type="subunit">
    <text evidence="4 5">Homodimer.</text>
</comment>
<keyword evidence="2 4" id="KW-0378">Hydrolase</keyword>
<comment type="catalytic activity">
    <reaction evidence="4 5">
        <text>L-kynurenine + H2O = anthranilate + L-alanine + H(+)</text>
        <dbReference type="Rhea" id="RHEA:16813"/>
        <dbReference type="ChEBI" id="CHEBI:15377"/>
        <dbReference type="ChEBI" id="CHEBI:15378"/>
        <dbReference type="ChEBI" id="CHEBI:16567"/>
        <dbReference type="ChEBI" id="CHEBI:57959"/>
        <dbReference type="ChEBI" id="CHEBI:57972"/>
        <dbReference type="EC" id="3.7.1.3"/>
    </reaction>
</comment>
<evidence type="ECO:0000256" key="1">
    <source>
        <dbReference type="ARBA" id="ARBA00022642"/>
    </source>
</evidence>
<accession>A0A3N4HYK4</accession>
<dbReference type="Gene3D" id="3.40.640.10">
    <property type="entry name" value="Type I PLP-dependent aspartate aminotransferase-like (Major domain)"/>
    <property type="match status" value="1"/>
</dbReference>
<evidence type="ECO:0000256" key="3">
    <source>
        <dbReference type="ARBA" id="ARBA00022898"/>
    </source>
</evidence>
<gene>
    <name evidence="4" type="primary">BNA5</name>
    <name evidence="7" type="ORF">BJ508DRAFT_241186</name>
</gene>
<evidence type="ECO:0000256" key="2">
    <source>
        <dbReference type="ARBA" id="ARBA00022801"/>
    </source>
</evidence>
<dbReference type="FunFam" id="3.40.640.10:FF:000031">
    <property type="entry name" value="Kynureninase"/>
    <property type="match status" value="1"/>
</dbReference>
<feature type="binding site" evidence="4">
    <location>
        <position position="334"/>
    </location>
    <ligand>
        <name>pyridoxal 5'-phosphate</name>
        <dbReference type="ChEBI" id="CHEBI:597326"/>
    </ligand>
</feature>
<organism evidence="7 8">
    <name type="scientific">Ascobolus immersus RN42</name>
    <dbReference type="NCBI Taxonomy" id="1160509"/>
    <lineage>
        <taxon>Eukaryota</taxon>
        <taxon>Fungi</taxon>
        <taxon>Dikarya</taxon>
        <taxon>Ascomycota</taxon>
        <taxon>Pezizomycotina</taxon>
        <taxon>Pezizomycetes</taxon>
        <taxon>Pezizales</taxon>
        <taxon>Ascobolaceae</taxon>
        <taxon>Ascobolus</taxon>
    </lineage>
</organism>
<dbReference type="GO" id="GO:0030170">
    <property type="term" value="F:pyridoxal phosphate binding"/>
    <property type="evidence" value="ECO:0007669"/>
    <property type="project" value="UniProtKB-UniRule"/>
</dbReference>
<dbReference type="InterPro" id="IPR010111">
    <property type="entry name" value="Kynureninase"/>
</dbReference>
<dbReference type="UniPathway" id="UPA00253">
    <property type="reaction ID" value="UER00329"/>
</dbReference>